<name>A0A5J9U8L1_9POAL</name>
<evidence type="ECO:0000256" key="4">
    <source>
        <dbReference type="ARBA" id="ARBA00022989"/>
    </source>
</evidence>
<reference evidence="8 9" key="1">
    <citation type="journal article" date="2019" name="Sci. Rep.">
        <title>A high-quality genome of Eragrostis curvula grass provides insights into Poaceae evolution and supports new strategies to enhance forage quality.</title>
        <authorList>
            <person name="Carballo J."/>
            <person name="Santos B.A.C.M."/>
            <person name="Zappacosta D."/>
            <person name="Garbus I."/>
            <person name="Selva J.P."/>
            <person name="Gallo C.A."/>
            <person name="Diaz A."/>
            <person name="Albertini E."/>
            <person name="Caccamo M."/>
            <person name="Echenique V."/>
        </authorList>
    </citation>
    <scope>NUCLEOTIDE SEQUENCE [LARGE SCALE GENOMIC DNA]</scope>
    <source>
        <strain evidence="9">cv. Victoria</strain>
        <tissue evidence="8">Leaf</tissue>
    </source>
</reference>
<feature type="non-terminal residue" evidence="8">
    <location>
        <position position="1"/>
    </location>
</feature>
<dbReference type="Gramene" id="TVU19531">
    <property type="protein sequence ID" value="TVU19531"/>
    <property type="gene ID" value="EJB05_35683"/>
</dbReference>
<evidence type="ECO:0000256" key="7">
    <source>
        <dbReference type="SAM" id="Phobius"/>
    </source>
</evidence>
<keyword evidence="3" id="KW-0732">Signal</keyword>
<keyword evidence="2 7" id="KW-0812">Transmembrane</keyword>
<dbReference type="Proteomes" id="UP000324897">
    <property type="component" value="Chromosome 7"/>
</dbReference>
<feature type="transmembrane region" description="Helical" evidence="7">
    <location>
        <begin position="109"/>
        <end position="137"/>
    </location>
</feature>
<protein>
    <submittedName>
        <fullName evidence="8">Uncharacterized protein</fullName>
    </submittedName>
</protein>
<evidence type="ECO:0000256" key="6">
    <source>
        <dbReference type="ARBA" id="ARBA00029467"/>
    </source>
</evidence>
<evidence type="ECO:0000256" key="3">
    <source>
        <dbReference type="ARBA" id="ARBA00022729"/>
    </source>
</evidence>
<evidence type="ECO:0000256" key="5">
    <source>
        <dbReference type="ARBA" id="ARBA00023136"/>
    </source>
</evidence>
<dbReference type="AlphaFoldDB" id="A0A5J9U8L1"/>
<keyword evidence="9" id="KW-1185">Reference proteome</keyword>
<evidence type="ECO:0000313" key="9">
    <source>
        <dbReference type="Proteomes" id="UP000324897"/>
    </source>
</evidence>
<dbReference type="PANTHER" id="PTHR31769">
    <property type="entry name" value="OS07G0462200 PROTEIN-RELATED"/>
    <property type="match status" value="1"/>
</dbReference>
<comment type="subcellular location">
    <subcellularLocation>
        <location evidence="1">Endomembrane system</location>
        <topology evidence="1">Multi-pass membrane protein</topology>
    </subcellularLocation>
</comment>
<organism evidence="8 9">
    <name type="scientific">Eragrostis curvula</name>
    <name type="common">weeping love grass</name>
    <dbReference type="NCBI Taxonomy" id="38414"/>
    <lineage>
        <taxon>Eukaryota</taxon>
        <taxon>Viridiplantae</taxon>
        <taxon>Streptophyta</taxon>
        <taxon>Embryophyta</taxon>
        <taxon>Tracheophyta</taxon>
        <taxon>Spermatophyta</taxon>
        <taxon>Magnoliopsida</taxon>
        <taxon>Liliopsida</taxon>
        <taxon>Poales</taxon>
        <taxon>Poaceae</taxon>
        <taxon>PACMAD clade</taxon>
        <taxon>Chloridoideae</taxon>
        <taxon>Eragrostideae</taxon>
        <taxon>Eragrostidinae</taxon>
        <taxon>Eragrostis</taxon>
    </lineage>
</organism>
<dbReference type="OrthoDB" id="693611at2759"/>
<comment type="caution">
    <text evidence="8">The sequence shown here is derived from an EMBL/GenBank/DDBJ whole genome shotgun (WGS) entry which is preliminary data.</text>
</comment>
<keyword evidence="5 7" id="KW-0472">Membrane</keyword>
<dbReference type="InterPro" id="IPR009606">
    <property type="entry name" value="DEAL/Modifying_wall_lignin1/2"/>
</dbReference>
<feature type="transmembrane region" description="Helical" evidence="7">
    <location>
        <begin position="195"/>
        <end position="217"/>
    </location>
</feature>
<keyword evidence="4 7" id="KW-1133">Transmembrane helix</keyword>
<dbReference type="EMBL" id="RWGY01000029">
    <property type="protein sequence ID" value="TVU19531.1"/>
    <property type="molecule type" value="Genomic_DNA"/>
</dbReference>
<evidence type="ECO:0000256" key="1">
    <source>
        <dbReference type="ARBA" id="ARBA00004127"/>
    </source>
</evidence>
<evidence type="ECO:0000313" key="8">
    <source>
        <dbReference type="EMBL" id="TVU19531.1"/>
    </source>
</evidence>
<evidence type="ECO:0000256" key="2">
    <source>
        <dbReference type="ARBA" id="ARBA00022692"/>
    </source>
</evidence>
<dbReference type="GO" id="GO:0012505">
    <property type="term" value="C:endomembrane system"/>
    <property type="evidence" value="ECO:0007669"/>
    <property type="project" value="UniProtKB-SubCell"/>
</dbReference>
<sequence length="248" mass="25418">MASGCCCLSSGHGPEEGLLRNFPADRGGHGPCRPPPSSANVYIPYILLILKGSVSNYRSMMTGEIVLSAAVGLLGVACAVLGFIAEATKLTPDDIDVSRSDCAYPAKSAFALSLCALLLLVVSQIIASVAGGCCGCCRPRTSSSETKRVVGIIASVLSWIAALIAGASYLQGAVLNAPVTRDVNYDGCYYLKRGVFTRAVVLSLIAAALGITPYIMLTRSPAPVAAPTTAAVAGTESKPDVQGHGQAP</sequence>
<proteinExistence type="inferred from homology"/>
<accession>A0A5J9U8L1</accession>
<feature type="transmembrane region" description="Helical" evidence="7">
    <location>
        <begin position="149"/>
        <end position="175"/>
    </location>
</feature>
<gene>
    <name evidence="8" type="ORF">EJB05_35683</name>
</gene>
<comment type="similarity">
    <text evidence="6">Belongs to the DESIGUAL family.</text>
</comment>
<dbReference type="Pfam" id="PF06749">
    <property type="entry name" value="DUF1218"/>
    <property type="match status" value="1"/>
</dbReference>
<dbReference type="InterPro" id="IPR052222">
    <property type="entry name" value="DESIGUAL"/>
</dbReference>
<feature type="transmembrane region" description="Helical" evidence="7">
    <location>
        <begin position="65"/>
        <end position="85"/>
    </location>
</feature>